<dbReference type="GeneID" id="70124516"/>
<feature type="region of interest" description="Disordered" evidence="1">
    <location>
        <begin position="126"/>
        <end position="174"/>
    </location>
</feature>
<keyword evidence="3" id="KW-1185">Reference proteome</keyword>
<evidence type="ECO:0000313" key="3">
    <source>
        <dbReference type="Proteomes" id="UP000758603"/>
    </source>
</evidence>
<feature type="compositionally biased region" description="Polar residues" evidence="1">
    <location>
        <begin position="126"/>
        <end position="149"/>
    </location>
</feature>
<gene>
    <name evidence="2" type="ORF">BKA67DRAFT_229443</name>
</gene>
<name>A0A9P8UMX7_9PEZI</name>
<dbReference type="EMBL" id="JAGPXC010000003">
    <property type="protein sequence ID" value="KAH6655216.1"/>
    <property type="molecule type" value="Genomic_DNA"/>
</dbReference>
<feature type="compositionally biased region" description="Polar residues" evidence="1">
    <location>
        <begin position="156"/>
        <end position="174"/>
    </location>
</feature>
<reference evidence="2" key="1">
    <citation type="journal article" date="2021" name="Nat. Commun.">
        <title>Genetic determinants of endophytism in the Arabidopsis root mycobiome.</title>
        <authorList>
            <person name="Mesny F."/>
            <person name="Miyauchi S."/>
            <person name="Thiergart T."/>
            <person name="Pickel B."/>
            <person name="Atanasova L."/>
            <person name="Karlsson M."/>
            <person name="Huettel B."/>
            <person name="Barry K.W."/>
            <person name="Haridas S."/>
            <person name="Chen C."/>
            <person name="Bauer D."/>
            <person name="Andreopoulos W."/>
            <person name="Pangilinan J."/>
            <person name="LaButti K."/>
            <person name="Riley R."/>
            <person name="Lipzen A."/>
            <person name="Clum A."/>
            <person name="Drula E."/>
            <person name="Henrissat B."/>
            <person name="Kohler A."/>
            <person name="Grigoriev I.V."/>
            <person name="Martin F.M."/>
            <person name="Hacquard S."/>
        </authorList>
    </citation>
    <scope>NUCLEOTIDE SEQUENCE</scope>
    <source>
        <strain evidence="2">MPI-SDFR-AT-0073</strain>
    </source>
</reference>
<sequence length="265" mass="29334">MAKDASGKPQMEIDRECATEPSLLYSITKEYRSQTAYDHVGSSTYRYNVAIHNRGGRGYEPDDPHPVYAPSSSQRAVARASQLSLRTFHGHFWDKDTLLQPLASQTAPLPVPLDLDTTLYESFKNTTGTERSDSAHSSSIPCSHATSVVSHGPRSQAGSTPSQDNSAWSNSSFPSPQRYLSKNIVVAGSTKGKPSRPIINRPLLTVDAEPSSSKTADNVYAFLDSFRRTSLPSSSHDRHESARLDYVFAEFQRDLKQFLFPKHNI</sequence>
<evidence type="ECO:0000256" key="1">
    <source>
        <dbReference type="SAM" id="MobiDB-lite"/>
    </source>
</evidence>
<organism evidence="2 3">
    <name type="scientific">Truncatella angustata</name>
    <dbReference type="NCBI Taxonomy" id="152316"/>
    <lineage>
        <taxon>Eukaryota</taxon>
        <taxon>Fungi</taxon>
        <taxon>Dikarya</taxon>
        <taxon>Ascomycota</taxon>
        <taxon>Pezizomycotina</taxon>
        <taxon>Sordariomycetes</taxon>
        <taxon>Xylariomycetidae</taxon>
        <taxon>Amphisphaeriales</taxon>
        <taxon>Sporocadaceae</taxon>
        <taxon>Truncatella</taxon>
    </lineage>
</organism>
<dbReference type="AlphaFoldDB" id="A0A9P8UMX7"/>
<dbReference type="RefSeq" id="XP_045959481.1">
    <property type="nucleotide sequence ID" value="XM_046095623.1"/>
</dbReference>
<proteinExistence type="predicted"/>
<protein>
    <submittedName>
        <fullName evidence="2">Uncharacterized protein</fullName>
    </submittedName>
</protein>
<dbReference type="Proteomes" id="UP000758603">
    <property type="component" value="Unassembled WGS sequence"/>
</dbReference>
<accession>A0A9P8UMX7</accession>
<evidence type="ECO:0000313" key="2">
    <source>
        <dbReference type="EMBL" id="KAH6655216.1"/>
    </source>
</evidence>
<comment type="caution">
    <text evidence="2">The sequence shown here is derived from an EMBL/GenBank/DDBJ whole genome shotgun (WGS) entry which is preliminary data.</text>
</comment>